<feature type="chain" id="PRO_5006933735" evidence="1">
    <location>
        <begin position="20"/>
        <end position="519"/>
    </location>
</feature>
<name>A0A0W4ZAR2_PNEJ7</name>
<dbReference type="STRING" id="1408657.A0A0W4ZAR2"/>
<evidence type="ECO:0000256" key="1">
    <source>
        <dbReference type="SAM" id="SignalP"/>
    </source>
</evidence>
<dbReference type="Pfam" id="PF02349">
    <property type="entry name" value="MSG"/>
    <property type="match status" value="2"/>
</dbReference>
<dbReference type="RefSeq" id="XP_018227834.1">
    <property type="nucleotide sequence ID" value="XM_018375954.1"/>
</dbReference>
<evidence type="ECO:0000313" key="2">
    <source>
        <dbReference type="EMBL" id="KTW25544.1"/>
    </source>
</evidence>
<accession>A0A0W4ZAR2</accession>
<dbReference type="OrthoDB" id="5491730at2759"/>
<proteinExistence type="predicted"/>
<organism evidence="2 3">
    <name type="scientific">Pneumocystis jirovecii (strain RU7)</name>
    <name type="common">Human pneumocystis pneumonia agent</name>
    <dbReference type="NCBI Taxonomy" id="1408657"/>
    <lineage>
        <taxon>Eukaryota</taxon>
        <taxon>Fungi</taxon>
        <taxon>Dikarya</taxon>
        <taxon>Ascomycota</taxon>
        <taxon>Taphrinomycotina</taxon>
        <taxon>Pneumocystomycetes</taxon>
        <taxon>Pneumocystaceae</taxon>
        <taxon>Pneumocystis</taxon>
    </lineage>
</organism>
<reference evidence="3" key="1">
    <citation type="journal article" date="2016" name="Nat. Commun.">
        <title>Genome analysis of three Pneumocystis species reveals adaptation mechanisms to life exclusively in mammalian hosts.</title>
        <authorList>
            <person name="Ma L."/>
            <person name="Chen Z."/>
            <person name="Huang D.W."/>
            <person name="Kutty G."/>
            <person name="Ishihara M."/>
            <person name="Wang H."/>
            <person name="Abouelleil A."/>
            <person name="Bishop L."/>
            <person name="Davey E."/>
            <person name="Deng R."/>
            <person name="Deng X."/>
            <person name="Fan L."/>
            <person name="Fantoni G."/>
            <person name="Fitzgerald M."/>
            <person name="Gogineni E."/>
            <person name="Goldberg J.M."/>
            <person name="Handley G."/>
            <person name="Hu X."/>
            <person name="Huber C."/>
            <person name="Jiao X."/>
            <person name="Jones K."/>
            <person name="Levin J.Z."/>
            <person name="Liu Y."/>
            <person name="Macdonald P."/>
            <person name="Melnikov A."/>
            <person name="Raley C."/>
            <person name="Sassi M."/>
            <person name="Sherman B.T."/>
            <person name="Song X."/>
            <person name="Sykes S."/>
            <person name="Tran B."/>
            <person name="Walsh L."/>
            <person name="Xia Y."/>
            <person name="Yang J."/>
            <person name="Young S."/>
            <person name="Zeng Q."/>
            <person name="Zheng X."/>
            <person name="Stephens R."/>
            <person name="Nusbaum C."/>
            <person name="Birren B.W."/>
            <person name="Azadi P."/>
            <person name="Lempicki R.A."/>
            <person name="Cuomo C.A."/>
            <person name="Kovacs J.A."/>
        </authorList>
    </citation>
    <scope>NUCLEOTIDE SEQUENCE [LARGE SCALE GENOMIC DNA]</scope>
    <source>
        <strain evidence="3">RU7</strain>
    </source>
</reference>
<gene>
    <name evidence="2" type="ORF">T551_03691</name>
</gene>
<feature type="signal peptide" evidence="1">
    <location>
        <begin position="1"/>
        <end position="19"/>
    </location>
</feature>
<comment type="caution">
    <text evidence="2">The sequence shown here is derived from an EMBL/GenBank/DDBJ whole genome shotgun (WGS) entry which is preliminary data.</text>
</comment>
<dbReference type="EMBL" id="LFWA01000028">
    <property type="protein sequence ID" value="KTW25544.1"/>
    <property type="molecule type" value="Genomic_DNA"/>
</dbReference>
<keyword evidence="1" id="KW-0732">Signal</keyword>
<keyword evidence="3" id="KW-1185">Reference proteome</keyword>
<sequence>MKAFIFSTLFCTIPVFSRSFGNIFNDDLDSRLLGPLSDGLLSALFVFHDGKDCLFLDGLCTELHKGYGNLSNLDSRLSDICHPKLDSATHCKNLLETAAPEARQLYTEIQGSGFSLGSCRHLLTLCNFLAGVYPPLGPLCEQLKLNCYHGAREHTALKALLHMGGDRLRTHDECVNKMEQVCHEYSDYTPEFKDLCVDLQSLCQTLMEGFVSTCEFLETQQTLNTKELSKTMCGLTDLCFDYGRNCNHQTRSFCKRLHSSCESKGYPVAPALGSSYETTPKKDLEEALTKYGVYMGRPDPNKKNPWDPSLCLLLQHSKQSPTKQACEHVTWDFVPLLGDPTLFPFCTPEESRLADKICLGLELRLKGDSGYLHNLQEKLSSMDLIGSPREIPKKYLEDGLELGDLLGMSSYSFTTHECTQLQADCYYYGIFGGKDLQRGCDRLFSKCYDKSWNKAVLKNLLGTADQRISGTTGLSSSSCQKHLAEKCKGLKYPDVPTILVCLQLGNTCEAYTEDLWEDI</sequence>
<dbReference type="AlphaFoldDB" id="A0A0W4ZAR2"/>
<dbReference type="GeneID" id="28942209"/>
<evidence type="ECO:0000313" key="3">
    <source>
        <dbReference type="Proteomes" id="UP000053447"/>
    </source>
</evidence>
<dbReference type="InterPro" id="IPR003330">
    <property type="entry name" value="MSG"/>
</dbReference>
<protein>
    <submittedName>
        <fullName evidence="2">Uncharacterized protein</fullName>
    </submittedName>
</protein>
<dbReference type="VEuPathDB" id="FungiDB:T551_03691"/>
<dbReference type="Proteomes" id="UP000053447">
    <property type="component" value="Unassembled WGS sequence"/>
</dbReference>